<dbReference type="EMBL" id="CAFAAJ010000273">
    <property type="protein sequence ID" value="CAB4827496.1"/>
    <property type="molecule type" value="Genomic_DNA"/>
</dbReference>
<evidence type="ECO:0000313" key="1">
    <source>
        <dbReference type="EMBL" id="CAB4827496.1"/>
    </source>
</evidence>
<dbReference type="AlphaFoldDB" id="A0A6J7A3Q8"/>
<reference evidence="1" key="1">
    <citation type="submission" date="2020-05" db="EMBL/GenBank/DDBJ databases">
        <authorList>
            <person name="Chiriac C."/>
            <person name="Salcher M."/>
            <person name="Ghai R."/>
            <person name="Kavagutti S V."/>
        </authorList>
    </citation>
    <scope>NUCLEOTIDE SEQUENCE</scope>
</reference>
<protein>
    <submittedName>
        <fullName evidence="1">Unannotated protein</fullName>
    </submittedName>
</protein>
<name>A0A6J7A3Q8_9ZZZZ</name>
<organism evidence="1">
    <name type="scientific">freshwater metagenome</name>
    <dbReference type="NCBI Taxonomy" id="449393"/>
    <lineage>
        <taxon>unclassified sequences</taxon>
        <taxon>metagenomes</taxon>
        <taxon>ecological metagenomes</taxon>
    </lineage>
</organism>
<accession>A0A6J7A3Q8</accession>
<proteinExistence type="predicted"/>
<gene>
    <name evidence="1" type="ORF">UFOPK3001_02570</name>
</gene>
<sequence length="465" mass="50529">MRVAEHLLPAQHAVVAEHDVLPGRQIRQFGETLIEPVGVRVLGSELCLELAVVDDAALRGVHEEHPSGLEAPLLHDPRLVDIDDADLARHDDEIIGGYPEAARAQAVAVQHGTDHRSVGERNARRAVPRLDHRRVEPVERPLGGLHRGVVLPRLGDEHEHGVRQRPPAEVQQLDGLVEPCGVRASGRAYREGALEVRDVRCGEHGLAGAHPVLVALHRVDLAVVGDKPIRVRQGPRRKRVRGEATVHQRQCRVHSLVGEVGVELAELRRGEHALVHERPRRQGREVGGDVTGQFVLDALAHDVDLAVQFEPGCSRRVGEQEQLERRHDVERGLPEDRGIGGDQAPPERVEALIAHDRLDRRPGPSARCAVGGQECHSDCVGTRRRQVEGKHSAQEGVGNLDEDPGAVTGVLLGAGGPAVLEVAQRGQTLCHDVVRANALQVGHERHAAGVALEPWVVEPVGRGKI</sequence>